<dbReference type="Gene3D" id="3.40.50.1910">
    <property type="match status" value="2"/>
</dbReference>
<dbReference type="Pfam" id="PF00995">
    <property type="entry name" value="Sec1"/>
    <property type="match status" value="1"/>
</dbReference>
<dbReference type="InterPro" id="IPR036045">
    <property type="entry name" value="Sec1-like_sf"/>
</dbReference>
<dbReference type="GO" id="GO:0030897">
    <property type="term" value="C:HOPS complex"/>
    <property type="evidence" value="ECO:0007669"/>
    <property type="project" value="Ensembl"/>
</dbReference>
<reference evidence="7" key="2">
    <citation type="submission" date="2025-09" db="UniProtKB">
        <authorList>
            <consortium name="Ensembl"/>
        </authorList>
    </citation>
    <scope>IDENTIFICATION</scope>
</reference>
<dbReference type="GO" id="GO:0005765">
    <property type="term" value="C:lysosomal membrane"/>
    <property type="evidence" value="ECO:0007669"/>
    <property type="project" value="UniProtKB-SubCell"/>
</dbReference>
<dbReference type="GO" id="GO:0032963">
    <property type="term" value="P:collagen metabolic process"/>
    <property type="evidence" value="ECO:0007669"/>
    <property type="project" value="Ensembl"/>
</dbReference>
<evidence type="ECO:0000256" key="2">
    <source>
        <dbReference type="ARBA" id="ARBA00004492"/>
    </source>
</evidence>
<dbReference type="GO" id="GO:0031901">
    <property type="term" value="C:early endosome membrane"/>
    <property type="evidence" value="ECO:0007669"/>
    <property type="project" value="Ensembl"/>
</dbReference>
<protein>
    <submittedName>
        <fullName evidence="7">VPS33B late endosome and lysosome associated</fullName>
    </submittedName>
</protein>
<dbReference type="GO" id="GO:0031091">
    <property type="term" value="C:platelet alpha granule"/>
    <property type="evidence" value="ECO:0007669"/>
    <property type="project" value="Ensembl"/>
</dbReference>
<dbReference type="FunFam" id="1.25.40.850:FF:000001">
    <property type="entry name" value="vacuolar protein sorting-associated protein 33B isoform X1"/>
    <property type="match status" value="1"/>
</dbReference>
<dbReference type="GO" id="GO:0016192">
    <property type="term" value="P:vesicle-mediated transport"/>
    <property type="evidence" value="ECO:0007669"/>
    <property type="project" value="Ensembl"/>
</dbReference>
<evidence type="ECO:0000313" key="7">
    <source>
        <dbReference type="Ensembl" id="ENSNVIP00000021876.1"/>
    </source>
</evidence>
<dbReference type="InterPro" id="IPR043154">
    <property type="entry name" value="Sec-1-like_dom1"/>
</dbReference>
<dbReference type="FunFam" id="3.40.50.2060:FF:000005">
    <property type="entry name" value="vacuolar protein sorting-associated protein 33B isoform X1"/>
    <property type="match status" value="1"/>
</dbReference>
<keyword evidence="6" id="KW-0653">Protein transport</keyword>
<dbReference type="InterPro" id="IPR043155">
    <property type="entry name" value="VPS33_dom3b"/>
</dbReference>
<dbReference type="AlphaFoldDB" id="A0A8C7ETI2"/>
<dbReference type="GO" id="GO:0035855">
    <property type="term" value="P:megakaryocyte development"/>
    <property type="evidence" value="ECO:0007669"/>
    <property type="project" value="Ensembl"/>
</dbReference>
<evidence type="ECO:0000256" key="4">
    <source>
        <dbReference type="ARBA" id="ARBA00009884"/>
    </source>
</evidence>
<dbReference type="Proteomes" id="UP000694425">
    <property type="component" value="Unplaced"/>
</dbReference>
<evidence type="ECO:0000256" key="5">
    <source>
        <dbReference type="ARBA" id="ARBA00022448"/>
    </source>
</evidence>
<dbReference type="GeneTree" id="ENSGT00940000156813"/>
<comment type="similarity">
    <text evidence="4">Belongs to the STXBP/unc-18/SEC1 family.</text>
</comment>
<evidence type="ECO:0000256" key="3">
    <source>
        <dbReference type="ARBA" id="ARBA00004630"/>
    </source>
</evidence>
<dbReference type="GO" id="GO:0061025">
    <property type="term" value="P:membrane fusion"/>
    <property type="evidence" value="ECO:0007669"/>
    <property type="project" value="Ensembl"/>
</dbReference>
<accession>A0A8C7ETI2</accession>
<sequence>MAFPHRPDAPELPDFSMLKRLARDQLIYLLEQLPGKKDLFIEADLMSPLDRIANVSILKQHEVDKLYKVENKPAVSSSEQLCFLVRPRIKNMRYVASLVNADKLAGRTRKYKVIFSPQKFHACEMVLEEEGVYGDVSCDEWAFSLLPLDVDLLSMELPEFFRDYFLEGDQRWINTVAQALHLLSTLYGPFPNCYGIGRCTKMSYELWRKLEEEEDGETKGRRPEIGHVFLLDRDVDFVTALCSQVVYEGLVDDTFRVKCGKWHLGEAGGGARSSAPGGLSQGVFNEIRNEHFSNVFGFLSQKARNLQAQYDRRRGMDIKQMKNFVSQELKGLKQEHRLLSVHIGACESIMKKKTKQDFQELIKTEHALLEGFNIRESTSYIEEHIDRQVSPIESLRLMCLLSITENGEPLQPKTYGPEHLLTFSNLRRAGLLTEQAPGDTLTAVESKVSKLVTDKAAGKITDAFSSLAKRSNFRAISKKLNLVRRFRMDGEAVGVLGALPRACRHRRAGSGSTPADVTKEDKASSESLRLIMVVFLGGCTFSEISALRFLGREKGYRFIFLTTAVTNSARLMEAMSEVKA</sequence>
<proteinExistence type="inferred from homology"/>
<keyword evidence="8" id="KW-1185">Reference proteome</keyword>
<dbReference type="GO" id="GO:0007032">
    <property type="term" value="P:endosome organization"/>
    <property type="evidence" value="ECO:0007669"/>
    <property type="project" value="Ensembl"/>
</dbReference>
<evidence type="ECO:0000313" key="8">
    <source>
        <dbReference type="Proteomes" id="UP000694425"/>
    </source>
</evidence>
<dbReference type="PANTHER" id="PTHR11679">
    <property type="entry name" value="VESICLE PROTEIN SORTING-ASSOCIATED"/>
    <property type="match status" value="1"/>
</dbReference>
<dbReference type="GO" id="GO:0070889">
    <property type="term" value="P:platelet alpha granule organization"/>
    <property type="evidence" value="ECO:0007669"/>
    <property type="project" value="Ensembl"/>
</dbReference>
<dbReference type="Ensembl" id="ENSNVIT00000025485.1">
    <property type="protein sequence ID" value="ENSNVIP00000021876.1"/>
    <property type="gene ID" value="ENSNVIG00000017077.1"/>
</dbReference>
<dbReference type="GO" id="GO:0031902">
    <property type="term" value="C:late endosome membrane"/>
    <property type="evidence" value="ECO:0007669"/>
    <property type="project" value="UniProtKB-SubCell"/>
</dbReference>
<dbReference type="Gene3D" id="3.40.50.2060">
    <property type="match status" value="1"/>
</dbReference>
<dbReference type="InterPro" id="IPR001619">
    <property type="entry name" value="Sec1-like"/>
</dbReference>
<dbReference type="GO" id="GO:0005794">
    <property type="term" value="C:Golgi apparatus"/>
    <property type="evidence" value="ECO:0007669"/>
    <property type="project" value="Ensembl"/>
</dbReference>
<dbReference type="InterPro" id="IPR027482">
    <property type="entry name" value="Sec1-like_dom2"/>
</dbReference>
<dbReference type="GO" id="GO:0044877">
    <property type="term" value="F:protein-containing complex binding"/>
    <property type="evidence" value="ECO:0007669"/>
    <property type="project" value="Ensembl"/>
</dbReference>
<dbReference type="GO" id="GO:0032400">
    <property type="term" value="P:melanosome localization"/>
    <property type="evidence" value="ECO:0007669"/>
    <property type="project" value="Ensembl"/>
</dbReference>
<evidence type="ECO:0000256" key="6">
    <source>
        <dbReference type="ARBA" id="ARBA00022927"/>
    </source>
</evidence>
<organism evidence="7 8">
    <name type="scientific">Neovison vison</name>
    <name type="common">American mink</name>
    <name type="synonym">Mustela vison</name>
    <dbReference type="NCBI Taxonomy" id="452646"/>
    <lineage>
        <taxon>Eukaryota</taxon>
        <taxon>Metazoa</taxon>
        <taxon>Chordata</taxon>
        <taxon>Craniata</taxon>
        <taxon>Vertebrata</taxon>
        <taxon>Euteleostomi</taxon>
        <taxon>Mammalia</taxon>
        <taxon>Eutheria</taxon>
        <taxon>Laurasiatheria</taxon>
        <taxon>Carnivora</taxon>
        <taxon>Caniformia</taxon>
        <taxon>Musteloidea</taxon>
        <taxon>Mustelidae</taxon>
        <taxon>Mustelinae</taxon>
        <taxon>Neogale</taxon>
    </lineage>
</organism>
<reference evidence="7" key="1">
    <citation type="submission" date="2025-08" db="UniProtKB">
        <authorList>
            <consortium name="Ensembl"/>
        </authorList>
    </citation>
    <scope>IDENTIFICATION</scope>
</reference>
<dbReference type="GO" id="GO:0030136">
    <property type="term" value="C:clathrin-coated vesicle"/>
    <property type="evidence" value="ECO:0007669"/>
    <property type="project" value="UniProtKB-SubCell"/>
</dbReference>
<comment type="subcellular location">
    <subcellularLocation>
        <location evidence="1">Cytoplasmic vesicle</location>
        <location evidence="1">Clathrin-coated vesicle</location>
    </subcellularLocation>
    <subcellularLocation>
        <location evidence="2">Late endosome membrane</location>
        <topology evidence="2">Peripheral membrane protein</topology>
        <orientation evidence="2">Cytoplasmic side</orientation>
    </subcellularLocation>
    <subcellularLocation>
        <location evidence="3">Lysosome membrane</location>
        <topology evidence="3">Peripheral membrane protein</topology>
        <orientation evidence="3">Cytoplasmic side</orientation>
    </subcellularLocation>
</comment>
<dbReference type="GO" id="GO:0006886">
    <property type="term" value="P:intracellular protein transport"/>
    <property type="evidence" value="ECO:0007669"/>
    <property type="project" value="Ensembl"/>
</dbReference>
<keyword evidence="5" id="KW-0813">Transport</keyword>
<dbReference type="GO" id="GO:0048471">
    <property type="term" value="C:perinuclear region of cytoplasm"/>
    <property type="evidence" value="ECO:0007669"/>
    <property type="project" value="Ensembl"/>
</dbReference>
<dbReference type="GO" id="GO:0030199">
    <property type="term" value="P:collagen fibril organization"/>
    <property type="evidence" value="ECO:0007669"/>
    <property type="project" value="Ensembl"/>
</dbReference>
<dbReference type="SUPFAM" id="SSF56815">
    <property type="entry name" value="Sec1/munc18-like (SM) proteins"/>
    <property type="match status" value="1"/>
</dbReference>
<dbReference type="Gene3D" id="1.25.40.850">
    <property type="match status" value="1"/>
</dbReference>
<evidence type="ECO:0000256" key="1">
    <source>
        <dbReference type="ARBA" id="ARBA00004132"/>
    </source>
</evidence>
<dbReference type="GO" id="GO:0043589">
    <property type="term" value="P:skin morphogenesis"/>
    <property type="evidence" value="ECO:0007669"/>
    <property type="project" value="Ensembl"/>
</dbReference>
<dbReference type="GO" id="GO:0090330">
    <property type="term" value="P:regulation of platelet aggregation"/>
    <property type="evidence" value="ECO:0007669"/>
    <property type="project" value="Ensembl"/>
</dbReference>
<name>A0A8C7ETI2_NEOVI</name>
<dbReference type="GO" id="GO:0032418">
    <property type="term" value="P:lysosome localization"/>
    <property type="evidence" value="ECO:0007669"/>
    <property type="project" value="Ensembl"/>
</dbReference>